<dbReference type="Proteomes" id="UP000252008">
    <property type="component" value="Unassembled WGS sequence"/>
</dbReference>
<accession>A0A375YH80</accession>
<dbReference type="SUPFAM" id="SSF54427">
    <property type="entry name" value="NTF2-like"/>
    <property type="match status" value="1"/>
</dbReference>
<gene>
    <name evidence="2" type="ORF">MPP7335_02193</name>
</gene>
<organism evidence="2 3">
    <name type="scientific">Mycolicibacterium parafortuitum</name>
    <name type="common">Mycobacterium parafortuitum</name>
    <dbReference type="NCBI Taxonomy" id="39692"/>
    <lineage>
        <taxon>Bacteria</taxon>
        <taxon>Bacillati</taxon>
        <taxon>Actinomycetota</taxon>
        <taxon>Actinomycetes</taxon>
        <taxon>Mycobacteriales</taxon>
        <taxon>Mycobacteriaceae</taxon>
        <taxon>Mycolicibacterium</taxon>
    </lineage>
</organism>
<sequence>MALRDELLELEHAGWKSLCDGTGDTFYGGLMTDDAVMVLANGMVMDRETVVSALGQSPPWARYEISDVRVVPIDDDTAALVYTGTGWRDGADEPSDKPFVGAMSSVYHRTAQGWSLALYQQSPVASASDG</sequence>
<evidence type="ECO:0000313" key="3">
    <source>
        <dbReference type="Proteomes" id="UP000252008"/>
    </source>
</evidence>
<keyword evidence="3" id="KW-1185">Reference proteome</keyword>
<feature type="domain" description="DUF4440" evidence="1">
    <location>
        <begin position="7"/>
        <end position="115"/>
    </location>
</feature>
<dbReference type="EMBL" id="UEGS01000001">
    <property type="protein sequence ID" value="SRX80450.1"/>
    <property type="molecule type" value="Genomic_DNA"/>
</dbReference>
<protein>
    <recommendedName>
        <fullName evidence="1">DUF4440 domain-containing protein</fullName>
    </recommendedName>
</protein>
<dbReference type="Pfam" id="PF14534">
    <property type="entry name" value="DUF4440"/>
    <property type="match status" value="1"/>
</dbReference>
<dbReference type="STRING" id="39692.BST38_28480"/>
<reference evidence="2 3" key="1">
    <citation type="submission" date="2018-05" db="EMBL/GenBank/DDBJ databases">
        <authorList>
            <consortium name="IHU Genomes"/>
        </authorList>
    </citation>
    <scope>NUCLEOTIDE SEQUENCE [LARGE SCALE GENOMIC DNA]</scope>
    <source>
        <strain evidence="2 3">P7335</strain>
    </source>
</reference>
<name>A0A375YH80_MYCPF</name>
<proteinExistence type="predicted"/>
<evidence type="ECO:0000259" key="1">
    <source>
        <dbReference type="Pfam" id="PF14534"/>
    </source>
</evidence>
<dbReference type="InterPro" id="IPR032710">
    <property type="entry name" value="NTF2-like_dom_sf"/>
</dbReference>
<dbReference type="Gene3D" id="3.10.450.50">
    <property type="match status" value="1"/>
</dbReference>
<dbReference type="AlphaFoldDB" id="A0A375YH80"/>
<evidence type="ECO:0000313" key="2">
    <source>
        <dbReference type="EMBL" id="SRX80450.1"/>
    </source>
</evidence>
<dbReference type="RefSeq" id="WP_083146880.1">
    <property type="nucleotide sequence ID" value="NZ_MVID01000049.1"/>
</dbReference>
<dbReference type="InterPro" id="IPR027843">
    <property type="entry name" value="DUF4440"/>
</dbReference>